<dbReference type="GO" id="GO:0009401">
    <property type="term" value="P:phosphoenolpyruvate-dependent sugar phosphotransferase system"/>
    <property type="evidence" value="ECO:0007669"/>
    <property type="project" value="UniProtKB-KW"/>
</dbReference>
<dbReference type="Pfam" id="PF02302">
    <property type="entry name" value="PTS_IIB"/>
    <property type="match status" value="1"/>
</dbReference>
<evidence type="ECO:0000256" key="3">
    <source>
        <dbReference type="ARBA" id="ARBA00022475"/>
    </source>
</evidence>
<keyword evidence="3" id="KW-1003">Cell membrane</keyword>
<dbReference type="InterPro" id="IPR003352">
    <property type="entry name" value="PTS_EIIC"/>
</dbReference>
<dbReference type="PROSITE" id="PS51099">
    <property type="entry name" value="PTS_EIIB_TYPE_2"/>
    <property type="match status" value="1"/>
</dbReference>
<evidence type="ECO:0000313" key="14">
    <source>
        <dbReference type="EMBL" id="MBC1522047.1"/>
    </source>
</evidence>
<evidence type="ECO:0000313" key="15">
    <source>
        <dbReference type="Proteomes" id="UP000559885"/>
    </source>
</evidence>
<comment type="caution">
    <text evidence="14">The sequence shown here is derived from an EMBL/GenBank/DDBJ whole genome shotgun (WGS) entry which is preliminary data.</text>
</comment>
<protein>
    <submittedName>
        <fullName evidence="14">PTS fructose transporter subunit IIABC</fullName>
    </submittedName>
</protein>
<feature type="domain" description="PTS EIIC type-2" evidence="13">
    <location>
        <begin position="124"/>
        <end position="476"/>
    </location>
</feature>
<dbReference type="PANTHER" id="PTHR30505:SF34">
    <property type="entry name" value="FRUCTOSE-LIKE PERMEASE IIC COMPONENT 2"/>
    <property type="match status" value="1"/>
</dbReference>
<sequence length="493" mass="51502">MKKIVGVTACAAGIAHTYMAQAALEKAAEELGIDAKIETQGTIGTENALTEKEIAEADLVIIASDIAIDKSRFIGKKLFETDTNHALKDASILLSEAMEKATIHGGKGTKVGGKMEIGTSSNKFVQYLMSGLSDMIPVTIAAGLLFAIANTMAFHPDPNNADLVVWGFSDTASGEFFSKLFDLGKVGFTLMIPIFAAGVARAIGDKPAVAPAFIAGYIINDPKFLGAETGAGFIGAILVGFGVGFMVKALKKIKWPELIKPIVPILIIPVIATFISFVVIYYLIGQPIAGLMNSLYSFINDLTLNNAAAPIIYGAVLGGMMGVDMGGPINKTALLVSSAIFVDTMNQFGPTGVNAIPQAATGAAIAVAPLGAGIATLLFKKYFTTEERTLGSSALVMGMVGVTEGAIPFAAAHPSLIIANTISSAVSGALVASMGIQFYGGVGSPLGAFVGYTTGPEMSWLLWIVAILFAAFLNALLYRFLLRKRKNELQQVG</sequence>
<evidence type="ECO:0000256" key="5">
    <source>
        <dbReference type="ARBA" id="ARBA00022597"/>
    </source>
</evidence>
<dbReference type="InterPro" id="IPR003353">
    <property type="entry name" value="PTS_IIB_fruc"/>
</dbReference>
<keyword evidence="4" id="KW-0597">Phosphoprotein</keyword>
<dbReference type="Pfam" id="PF02378">
    <property type="entry name" value="PTS_EIIC"/>
    <property type="match status" value="1"/>
</dbReference>
<keyword evidence="2" id="KW-0813">Transport</keyword>
<reference evidence="14 15" key="1">
    <citation type="submission" date="2020-03" db="EMBL/GenBank/DDBJ databases">
        <title>Soil Listeria distribution.</title>
        <authorList>
            <person name="Liao J."/>
            <person name="Wiedmann M."/>
        </authorList>
    </citation>
    <scope>NUCLEOTIDE SEQUENCE [LARGE SCALE GENOMIC DNA]</scope>
    <source>
        <strain evidence="14 15">FSL L7-1507</strain>
    </source>
</reference>
<dbReference type="EMBL" id="JAARRM010000004">
    <property type="protein sequence ID" value="MBC1522047.1"/>
    <property type="molecule type" value="Genomic_DNA"/>
</dbReference>
<evidence type="ECO:0000256" key="9">
    <source>
        <dbReference type="ARBA" id="ARBA00022989"/>
    </source>
</evidence>
<dbReference type="GO" id="GO:0022877">
    <property type="term" value="F:protein-N(PI)-phosphohistidine-fructose phosphotransferase system transporter activity"/>
    <property type="evidence" value="ECO:0007669"/>
    <property type="project" value="InterPro"/>
</dbReference>
<dbReference type="GO" id="GO:0090563">
    <property type="term" value="F:protein-phosphocysteine-sugar phosphotransferase activity"/>
    <property type="evidence" value="ECO:0007669"/>
    <property type="project" value="TreeGrafter"/>
</dbReference>
<feature type="transmembrane region" description="Helical" evidence="11">
    <location>
        <begin position="304"/>
        <end position="323"/>
    </location>
</feature>
<evidence type="ECO:0000256" key="1">
    <source>
        <dbReference type="ARBA" id="ARBA00004429"/>
    </source>
</evidence>
<dbReference type="InterPro" id="IPR013014">
    <property type="entry name" value="PTS_EIIC_2"/>
</dbReference>
<keyword evidence="10 11" id="KW-0472">Membrane</keyword>
<dbReference type="InterPro" id="IPR006327">
    <property type="entry name" value="PTS_IIC_fruc"/>
</dbReference>
<evidence type="ECO:0000256" key="11">
    <source>
        <dbReference type="SAM" id="Phobius"/>
    </source>
</evidence>
<dbReference type="GO" id="GO:0005886">
    <property type="term" value="C:plasma membrane"/>
    <property type="evidence" value="ECO:0007669"/>
    <property type="project" value="UniProtKB-SubCell"/>
</dbReference>
<feature type="transmembrane region" description="Helical" evidence="11">
    <location>
        <begin position="262"/>
        <end position="284"/>
    </location>
</feature>
<keyword evidence="9 11" id="KW-1133">Transmembrane helix</keyword>
<dbReference type="AlphaFoldDB" id="A0A841ZR94"/>
<keyword evidence="8 11" id="KW-0812">Transmembrane</keyword>
<evidence type="ECO:0000259" key="12">
    <source>
        <dbReference type="PROSITE" id="PS51099"/>
    </source>
</evidence>
<dbReference type="SUPFAM" id="SSF52794">
    <property type="entry name" value="PTS system IIB component-like"/>
    <property type="match status" value="1"/>
</dbReference>
<evidence type="ECO:0000259" key="13">
    <source>
        <dbReference type="PROSITE" id="PS51104"/>
    </source>
</evidence>
<evidence type="ECO:0000256" key="10">
    <source>
        <dbReference type="ARBA" id="ARBA00023136"/>
    </source>
</evidence>
<proteinExistence type="predicted"/>
<feature type="transmembrane region" description="Helical" evidence="11">
    <location>
        <begin position="230"/>
        <end position="250"/>
    </location>
</feature>
<dbReference type="InterPro" id="IPR003501">
    <property type="entry name" value="PTS_EIIB_2/3"/>
</dbReference>
<dbReference type="Proteomes" id="UP000559885">
    <property type="component" value="Unassembled WGS sequence"/>
</dbReference>
<accession>A0A841ZR94</accession>
<dbReference type="NCBIfam" id="TIGR00829">
    <property type="entry name" value="FRU"/>
    <property type="match status" value="1"/>
</dbReference>
<evidence type="ECO:0000256" key="4">
    <source>
        <dbReference type="ARBA" id="ARBA00022553"/>
    </source>
</evidence>
<organism evidence="14 15">
    <name type="scientific">Listeria aquatica</name>
    <dbReference type="NCBI Taxonomy" id="1494960"/>
    <lineage>
        <taxon>Bacteria</taxon>
        <taxon>Bacillati</taxon>
        <taxon>Bacillota</taxon>
        <taxon>Bacilli</taxon>
        <taxon>Bacillales</taxon>
        <taxon>Listeriaceae</taxon>
        <taxon>Listeria</taxon>
    </lineage>
</organism>
<gene>
    <name evidence="14" type="ORF">HB912_10360</name>
</gene>
<dbReference type="PANTHER" id="PTHR30505">
    <property type="entry name" value="FRUCTOSE-LIKE PERMEASE"/>
    <property type="match status" value="1"/>
</dbReference>
<feature type="transmembrane region" description="Helical" evidence="11">
    <location>
        <begin position="460"/>
        <end position="481"/>
    </location>
</feature>
<dbReference type="InterPro" id="IPR013011">
    <property type="entry name" value="PTS_EIIB_2"/>
</dbReference>
<dbReference type="PROSITE" id="PS51104">
    <property type="entry name" value="PTS_EIIC_TYPE_2"/>
    <property type="match status" value="1"/>
</dbReference>
<dbReference type="InterPro" id="IPR050864">
    <property type="entry name" value="Bacterial_PTS_Sugar_Transport"/>
</dbReference>
<dbReference type="RefSeq" id="WP_185374362.1">
    <property type="nucleotide sequence ID" value="NZ_JAARRM010000004.1"/>
</dbReference>
<name>A0A841ZR94_9LIST</name>
<dbReference type="InterPro" id="IPR036095">
    <property type="entry name" value="PTS_EIIB-like_sf"/>
</dbReference>
<dbReference type="CDD" id="cd05569">
    <property type="entry name" value="PTS_IIB_fructose"/>
    <property type="match status" value="1"/>
</dbReference>
<comment type="subcellular location">
    <subcellularLocation>
        <location evidence="1">Cell inner membrane</location>
        <topology evidence="1">Multi-pass membrane protein</topology>
    </subcellularLocation>
</comment>
<feature type="domain" description="PTS EIIB type-2" evidence="12">
    <location>
        <begin position="2"/>
        <end position="99"/>
    </location>
</feature>
<dbReference type="GO" id="GO:0005351">
    <property type="term" value="F:carbohydrate:proton symporter activity"/>
    <property type="evidence" value="ECO:0007669"/>
    <property type="project" value="InterPro"/>
</dbReference>
<keyword evidence="5" id="KW-0762">Sugar transport</keyword>
<feature type="transmembrane region" description="Helical" evidence="11">
    <location>
        <begin position="355"/>
        <end position="379"/>
    </location>
</feature>
<evidence type="ECO:0000256" key="6">
    <source>
        <dbReference type="ARBA" id="ARBA00022679"/>
    </source>
</evidence>
<evidence type="ECO:0000256" key="7">
    <source>
        <dbReference type="ARBA" id="ARBA00022683"/>
    </source>
</evidence>
<dbReference type="NCBIfam" id="TIGR01427">
    <property type="entry name" value="PTS_IIC_fructo"/>
    <property type="match status" value="1"/>
</dbReference>
<evidence type="ECO:0000256" key="8">
    <source>
        <dbReference type="ARBA" id="ARBA00022692"/>
    </source>
</evidence>
<keyword evidence="6" id="KW-0808">Transferase</keyword>
<keyword evidence="7" id="KW-0598">Phosphotransferase system</keyword>
<dbReference type="Gene3D" id="3.40.50.2300">
    <property type="match status" value="1"/>
</dbReference>
<evidence type="ECO:0000256" key="2">
    <source>
        <dbReference type="ARBA" id="ARBA00022448"/>
    </source>
</evidence>